<evidence type="ECO:0000256" key="2">
    <source>
        <dbReference type="ARBA" id="ARBA00022475"/>
    </source>
</evidence>
<reference evidence="11 12" key="1">
    <citation type="submission" date="2024-10" db="EMBL/GenBank/DDBJ databases">
        <title>The Natural Products Discovery Center: Release of the First 8490 Sequenced Strains for Exploring Actinobacteria Biosynthetic Diversity.</title>
        <authorList>
            <person name="Kalkreuter E."/>
            <person name="Kautsar S.A."/>
            <person name="Yang D."/>
            <person name="Bader C.D."/>
            <person name="Teijaro C.N."/>
            <person name="Fluegel L."/>
            <person name="Davis C.M."/>
            <person name="Simpson J.R."/>
            <person name="Lauterbach L."/>
            <person name="Steele A.D."/>
            <person name="Gui C."/>
            <person name="Meng S."/>
            <person name="Li G."/>
            <person name="Viehrig K."/>
            <person name="Ye F."/>
            <person name="Su P."/>
            <person name="Kiefer A.F."/>
            <person name="Nichols A."/>
            <person name="Cepeda A.J."/>
            <person name="Yan W."/>
            <person name="Fan B."/>
            <person name="Jiang Y."/>
            <person name="Adhikari A."/>
            <person name="Zheng C.-J."/>
            <person name="Schuster L."/>
            <person name="Cowan T.M."/>
            <person name="Smanski M.J."/>
            <person name="Chevrette M.G."/>
            <person name="De Carvalho L.P.S."/>
            <person name="Shen B."/>
        </authorList>
    </citation>
    <scope>NUCLEOTIDE SEQUENCE [LARGE SCALE GENOMIC DNA]</scope>
    <source>
        <strain evidence="11 12">NPDC020602</strain>
    </source>
</reference>
<dbReference type="EMBL" id="JBIRUI010000011">
    <property type="protein sequence ID" value="MFI1716540.1"/>
    <property type="molecule type" value="Genomic_DNA"/>
</dbReference>
<dbReference type="PANTHER" id="PTHR33908:SF3">
    <property type="entry name" value="UNDECAPRENYL PHOSPHATE-ALPHA-4-AMINO-4-DEOXY-L-ARABINOSE ARABINOSYL TRANSFERASE"/>
    <property type="match status" value="1"/>
</dbReference>
<evidence type="ECO:0000256" key="3">
    <source>
        <dbReference type="ARBA" id="ARBA00022676"/>
    </source>
</evidence>
<feature type="transmembrane region" description="Helical" evidence="9">
    <location>
        <begin position="250"/>
        <end position="272"/>
    </location>
</feature>
<feature type="transmembrane region" description="Helical" evidence="9">
    <location>
        <begin position="393"/>
        <end position="414"/>
    </location>
</feature>
<evidence type="ECO:0000256" key="9">
    <source>
        <dbReference type="SAM" id="Phobius"/>
    </source>
</evidence>
<keyword evidence="7 9" id="KW-0472">Membrane</keyword>
<evidence type="ECO:0000256" key="5">
    <source>
        <dbReference type="ARBA" id="ARBA00022692"/>
    </source>
</evidence>
<evidence type="ECO:0000259" key="10">
    <source>
        <dbReference type="Pfam" id="PF13231"/>
    </source>
</evidence>
<feature type="transmembrane region" description="Helical" evidence="9">
    <location>
        <begin position="50"/>
        <end position="71"/>
    </location>
</feature>
<feature type="compositionally biased region" description="Low complexity" evidence="8">
    <location>
        <begin position="8"/>
        <end position="33"/>
    </location>
</feature>
<feature type="transmembrane region" description="Helical" evidence="9">
    <location>
        <begin position="292"/>
        <end position="318"/>
    </location>
</feature>
<keyword evidence="4 11" id="KW-0808">Transferase</keyword>
<dbReference type="Pfam" id="PF13231">
    <property type="entry name" value="PMT_2"/>
    <property type="match status" value="1"/>
</dbReference>
<feature type="domain" description="Glycosyltransferase RgtA/B/C/D-like" evidence="10">
    <location>
        <begin position="108"/>
        <end position="262"/>
    </location>
</feature>
<dbReference type="InterPro" id="IPR050297">
    <property type="entry name" value="LipidA_mod_glycosyltrf_83"/>
</dbReference>
<evidence type="ECO:0000256" key="4">
    <source>
        <dbReference type="ARBA" id="ARBA00022679"/>
    </source>
</evidence>
<comment type="subcellular location">
    <subcellularLocation>
        <location evidence="1">Cell membrane</location>
        <topology evidence="1">Multi-pass membrane protein</topology>
    </subcellularLocation>
</comment>
<keyword evidence="6 9" id="KW-1133">Transmembrane helix</keyword>
<feature type="transmembrane region" description="Helical" evidence="9">
    <location>
        <begin position="179"/>
        <end position="199"/>
    </location>
</feature>
<evidence type="ECO:0000256" key="1">
    <source>
        <dbReference type="ARBA" id="ARBA00004651"/>
    </source>
</evidence>
<proteinExistence type="predicted"/>
<accession>A0ABW7UA88</accession>
<feature type="transmembrane region" description="Helical" evidence="9">
    <location>
        <begin position="205"/>
        <end position="238"/>
    </location>
</feature>
<feature type="transmembrane region" description="Helical" evidence="9">
    <location>
        <begin position="154"/>
        <end position="172"/>
    </location>
</feature>
<dbReference type="EC" id="2.4.-.-" evidence="11"/>
<evidence type="ECO:0000256" key="7">
    <source>
        <dbReference type="ARBA" id="ARBA00023136"/>
    </source>
</evidence>
<comment type="caution">
    <text evidence="11">The sequence shown here is derived from an EMBL/GenBank/DDBJ whole genome shotgun (WGS) entry which is preliminary data.</text>
</comment>
<evidence type="ECO:0000313" key="12">
    <source>
        <dbReference type="Proteomes" id="UP001611339"/>
    </source>
</evidence>
<dbReference type="PANTHER" id="PTHR33908">
    <property type="entry name" value="MANNOSYLTRANSFERASE YKCB-RELATED"/>
    <property type="match status" value="1"/>
</dbReference>
<sequence>MTRPVYSTAGTTAAPGTDARPRATGGPPGTAGDPAREDLRGARRRRAAHWALRSALPLTAVLVLAGFLRFWQLTSTGFNSDEAVYTGTAASLAGDPGMQTVFPVFRAHPVLFTGLLSLFLRGGADDFTARAVASAIGVLTVAATYLLARRLYGRAAGLAAALLLAVMPYHVVVTRQVLLDGLMTLCATVALYCVVRYVQSGSDSLAWLIGAAGALGAATLSKETALILVCGLYVFFVLSRSVRMRLRHAVLATGVLCLVVAAFPLATSLAGHRATGQNYLQWQLLRRANHSMGFYAVTVPQAVGWATLVAAAAGLVLLRRRTGWREGLLLCWIAAPVLYFTLWPVKGFPYLLPIAPPLAVLAGRALSALAELRPRPGRLRSGRLRRGRLRLRPGVLSAAGAVLVALAVAASLALSSATRITAAPNGSFLAGSGGLPGGREAGRWVHDHVPAGAQLLAAGPSTANVLQFYGGKSVSALSVSVNRLHRNPSYTPVPNPDRSLRDGEFQYLVWDSYTAHRAPFYGEKIRQLVAKYHGTAVYTSALRVPTSSADPTPTPVFVIYQVRVS</sequence>
<keyword evidence="12" id="KW-1185">Reference proteome</keyword>
<keyword evidence="5 9" id="KW-0812">Transmembrane</keyword>
<dbReference type="InterPro" id="IPR038731">
    <property type="entry name" value="RgtA/B/C-like"/>
</dbReference>
<protein>
    <submittedName>
        <fullName evidence="11">ArnT family glycosyltransferase</fullName>
        <ecNumber evidence="11">2.4.-.-</ecNumber>
    </submittedName>
</protein>
<evidence type="ECO:0000256" key="8">
    <source>
        <dbReference type="SAM" id="MobiDB-lite"/>
    </source>
</evidence>
<feature type="transmembrane region" description="Helical" evidence="9">
    <location>
        <begin position="351"/>
        <end position="372"/>
    </location>
</feature>
<evidence type="ECO:0000313" key="11">
    <source>
        <dbReference type="EMBL" id="MFI1716540.1"/>
    </source>
</evidence>
<dbReference type="GO" id="GO:0016757">
    <property type="term" value="F:glycosyltransferase activity"/>
    <property type="evidence" value="ECO:0007669"/>
    <property type="project" value="UniProtKB-KW"/>
</dbReference>
<keyword evidence="3 11" id="KW-0328">Glycosyltransferase</keyword>
<evidence type="ECO:0000256" key="6">
    <source>
        <dbReference type="ARBA" id="ARBA00022989"/>
    </source>
</evidence>
<feature type="region of interest" description="Disordered" evidence="8">
    <location>
        <begin position="1"/>
        <end position="36"/>
    </location>
</feature>
<dbReference type="Proteomes" id="UP001611339">
    <property type="component" value="Unassembled WGS sequence"/>
</dbReference>
<organism evidence="11 12">
    <name type="scientific">Streptomyces litmocidini</name>
    <dbReference type="NCBI Taxonomy" id="67318"/>
    <lineage>
        <taxon>Bacteria</taxon>
        <taxon>Bacillati</taxon>
        <taxon>Actinomycetota</taxon>
        <taxon>Actinomycetes</taxon>
        <taxon>Kitasatosporales</taxon>
        <taxon>Streptomycetaceae</taxon>
        <taxon>Streptomyces</taxon>
    </lineage>
</organism>
<gene>
    <name evidence="11" type="ORF">ACH407_23570</name>
</gene>
<feature type="transmembrane region" description="Helical" evidence="9">
    <location>
        <begin position="327"/>
        <end position="345"/>
    </location>
</feature>
<name>A0ABW7UA88_9ACTN</name>
<keyword evidence="2" id="KW-1003">Cell membrane</keyword>
<feature type="transmembrane region" description="Helical" evidence="9">
    <location>
        <begin position="101"/>
        <end position="120"/>
    </location>
</feature>
<feature type="transmembrane region" description="Helical" evidence="9">
    <location>
        <begin position="127"/>
        <end position="148"/>
    </location>
</feature>
<dbReference type="RefSeq" id="WP_398710920.1">
    <property type="nucleotide sequence ID" value="NZ_JBIRUI010000011.1"/>
</dbReference>